<feature type="compositionally biased region" description="Pro residues" evidence="1">
    <location>
        <begin position="132"/>
        <end position="141"/>
    </location>
</feature>
<reference evidence="3 4" key="1">
    <citation type="submission" date="2017-03" db="EMBL/GenBank/DDBJ databases">
        <title>WGS assembly of Porphyra umbilicalis.</title>
        <authorList>
            <person name="Brawley S.H."/>
            <person name="Blouin N.A."/>
            <person name="Ficko-Blean E."/>
            <person name="Wheeler G.L."/>
            <person name="Lohr M."/>
            <person name="Goodson H.V."/>
            <person name="Jenkins J.W."/>
            <person name="Blaby-Haas C.E."/>
            <person name="Helliwell K.E."/>
            <person name="Chan C."/>
            <person name="Marriage T."/>
            <person name="Bhattacharya D."/>
            <person name="Klein A.S."/>
            <person name="Badis Y."/>
            <person name="Brodie J."/>
            <person name="Cao Y."/>
            <person name="Collen J."/>
            <person name="Dittami S.M."/>
            <person name="Gachon C.M."/>
            <person name="Green B.R."/>
            <person name="Karpowicz S."/>
            <person name="Kim J.W."/>
            <person name="Kudahl U."/>
            <person name="Lin S."/>
            <person name="Michel G."/>
            <person name="Mittag M."/>
            <person name="Olson B.J."/>
            <person name="Pangilinan J."/>
            <person name="Peng Y."/>
            <person name="Qiu H."/>
            <person name="Shu S."/>
            <person name="Singer J.T."/>
            <person name="Smith A.G."/>
            <person name="Sprecher B.N."/>
            <person name="Wagner V."/>
            <person name="Wang W."/>
            <person name="Wang Z.-Y."/>
            <person name="Yan J."/>
            <person name="Yarish C."/>
            <person name="Zoeuner-Riek S."/>
            <person name="Zhuang Y."/>
            <person name="Zou Y."/>
            <person name="Lindquist E.A."/>
            <person name="Grimwood J."/>
            <person name="Barry K."/>
            <person name="Rokhsar D.S."/>
            <person name="Schmutz J."/>
            <person name="Stiller J.W."/>
            <person name="Grossman A.R."/>
            <person name="Prochnik S.E."/>
        </authorList>
    </citation>
    <scope>NUCLEOTIDE SEQUENCE [LARGE SCALE GENOMIC DNA]</scope>
    <source>
        <strain evidence="3">4086291</strain>
    </source>
</reference>
<evidence type="ECO:0000313" key="4">
    <source>
        <dbReference type="Proteomes" id="UP000218209"/>
    </source>
</evidence>
<dbReference type="PANTHER" id="PTHR30492">
    <property type="entry name" value="METHYLGLYOXAL SYNTHASE"/>
    <property type="match status" value="1"/>
</dbReference>
<dbReference type="GO" id="GO:0016301">
    <property type="term" value="F:kinase activity"/>
    <property type="evidence" value="ECO:0007669"/>
    <property type="project" value="InterPro"/>
</dbReference>
<evidence type="ECO:0000256" key="1">
    <source>
        <dbReference type="SAM" id="MobiDB-lite"/>
    </source>
</evidence>
<dbReference type="SMART" id="SM00046">
    <property type="entry name" value="DAGKc"/>
    <property type="match status" value="1"/>
</dbReference>
<name>A0A1X6PF29_PORUM</name>
<dbReference type="PANTHER" id="PTHR30492:SF0">
    <property type="entry name" value="METHYLGLYOXAL SYNTHASE"/>
    <property type="match status" value="1"/>
</dbReference>
<dbReference type="InterPro" id="IPR017438">
    <property type="entry name" value="ATP-NAD_kinase_N"/>
</dbReference>
<feature type="compositionally biased region" description="Pro residues" evidence="1">
    <location>
        <begin position="19"/>
        <end position="35"/>
    </location>
</feature>
<feature type="compositionally biased region" description="Basic residues" evidence="1">
    <location>
        <begin position="39"/>
        <end position="49"/>
    </location>
</feature>
<feature type="domain" description="DAGKc" evidence="2">
    <location>
        <begin position="142"/>
        <end position="287"/>
    </location>
</feature>
<feature type="compositionally biased region" description="Pro residues" evidence="1">
    <location>
        <begin position="50"/>
        <end position="67"/>
    </location>
</feature>
<evidence type="ECO:0000313" key="3">
    <source>
        <dbReference type="EMBL" id="OSX79457.1"/>
    </source>
</evidence>
<feature type="region of interest" description="Disordered" evidence="1">
    <location>
        <begin position="1"/>
        <end position="145"/>
    </location>
</feature>
<dbReference type="GO" id="GO:0019242">
    <property type="term" value="P:methylglyoxal biosynthetic process"/>
    <property type="evidence" value="ECO:0007669"/>
    <property type="project" value="InterPro"/>
</dbReference>
<dbReference type="SUPFAM" id="SSF111331">
    <property type="entry name" value="NAD kinase/diacylglycerol kinase-like"/>
    <property type="match status" value="1"/>
</dbReference>
<dbReference type="Gene3D" id="3.40.50.10330">
    <property type="entry name" value="Probable inorganic polyphosphate/atp-NAD kinase, domain 1"/>
    <property type="match status" value="1"/>
</dbReference>
<gene>
    <name evidence="3" type="ORF">BU14_0076s0013</name>
</gene>
<proteinExistence type="predicted"/>
<dbReference type="EMBL" id="KV918790">
    <property type="protein sequence ID" value="OSX79457.1"/>
    <property type="molecule type" value="Genomic_DNA"/>
</dbReference>
<dbReference type="InterPro" id="IPR016064">
    <property type="entry name" value="NAD/diacylglycerol_kinase_sf"/>
</dbReference>
<dbReference type="AlphaFoldDB" id="A0A1X6PF29"/>
<keyword evidence="4" id="KW-1185">Reference proteome</keyword>
<accession>A0A1X6PF29</accession>
<evidence type="ECO:0000259" key="2">
    <source>
        <dbReference type="PROSITE" id="PS50146"/>
    </source>
</evidence>
<dbReference type="Gene3D" id="2.60.200.40">
    <property type="match status" value="1"/>
</dbReference>
<sequence length="528" mass="54487">MGDGRANTKKNLPAARAPRVPPASPPPLPPSPPRAGHPTTRRWVARRGRPSPPPPPPAPPTVPPPPGGRARRRRHGHHDGGRGAPPPHAPLPSAADPPPRRRRRGRADGGRPRRRGRRRVIVVGGRRWGGGGPPPPPPPSPGRHGRVDVVFNPISGTGDADADAALIERLLTPRFATVALRRTTPDVGASALATAALDAGADVVVASGGDGTVGEVAAVLVAAERADGLVGTGAAARKVRLGVIPRGTANAFAAALGIPSSVAAAAALIASDAGGRPIDAVYLNGRLMILLGGVGLEAAVVAGADRGLKRRLGPAAYLLAGIAAIREQRTFRVTLELTDVEDTNEAGVVVTVPTARVENLVVKGLTVANVAPPTSVLAQGLGAVRPDDGRVEVVAYTAGGTLHSLSALFRLFLSGVLLRRTRLAGVRAVRARGVRVVCEPRQAVVLDGEELGVGDVHVALADGRRQFVVLAPPAGVMGRQRRRLARTLRKAARNVRGLLLFGVAAALLQSLRPAFGEGEGEEEEEASL</sequence>
<dbReference type="InterPro" id="IPR004363">
    <property type="entry name" value="Methylgl_synth"/>
</dbReference>
<dbReference type="InterPro" id="IPR001206">
    <property type="entry name" value="Diacylglycerol_kinase_cat_dom"/>
</dbReference>
<dbReference type="GO" id="GO:0008929">
    <property type="term" value="F:methylglyoxal synthase activity"/>
    <property type="evidence" value="ECO:0007669"/>
    <property type="project" value="InterPro"/>
</dbReference>
<dbReference type="Pfam" id="PF00781">
    <property type="entry name" value="DAGK_cat"/>
    <property type="match status" value="1"/>
</dbReference>
<dbReference type="GO" id="GO:0005829">
    <property type="term" value="C:cytosol"/>
    <property type="evidence" value="ECO:0007669"/>
    <property type="project" value="TreeGrafter"/>
</dbReference>
<dbReference type="PROSITE" id="PS50146">
    <property type="entry name" value="DAGK"/>
    <property type="match status" value="1"/>
</dbReference>
<organism evidence="3 4">
    <name type="scientific">Porphyra umbilicalis</name>
    <name type="common">Purple laver</name>
    <name type="synonym">Red alga</name>
    <dbReference type="NCBI Taxonomy" id="2786"/>
    <lineage>
        <taxon>Eukaryota</taxon>
        <taxon>Rhodophyta</taxon>
        <taxon>Bangiophyceae</taxon>
        <taxon>Bangiales</taxon>
        <taxon>Bangiaceae</taxon>
        <taxon>Porphyra</taxon>
    </lineage>
</organism>
<dbReference type="Proteomes" id="UP000218209">
    <property type="component" value="Unassembled WGS sequence"/>
</dbReference>
<protein>
    <recommendedName>
        <fullName evidence="2">DAGKc domain-containing protein</fullName>
    </recommendedName>
</protein>